<dbReference type="EMBL" id="CP014229">
    <property type="protein sequence ID" value="AMD88741.1"/>
    <property type="molecule type" value="Genomic_DNA"/>
</dbReference>
<organism evidence="3 4">
    <name type="scientific">Desulfovibrio fairfieldensis</name>
    <dbReference type="NCBI Taxonomy" id="44742"/>
    <lineage>
        <taxon>Bacteria</taxon>
        <taxon>Pseudomonadati</taxon>
        <taxon>Thermodesulfobacteriota</taxon>
        <taxon>Desulfovibrionia</taxon>
        <taxon>Desulfovibrionales</taxon>
        <taxon>Desulfovibrionaceae</taxon>
        <taxon>Desulfovibrio</taxon>
    </lineage>
</organism>
<sequence>MERFSAWLRAHGWTLLVLLFLPLAGMALFPFAHSLLSSGKTPPVAMNDDAQLILFVTGGCGLLLMGFLLLAHSRNRNARLRQESMERSLEYQKLITEATKGLYESIYEVDVTRDRADSEETRHYFERLGIAGDTPFEEALRHIAARQIREEDRRGYLATFSPDRVLRTYREGVRSLRYEFMISEDGKNYYWLRIIARIFVLPFDQSVRMIVYRQNIDEEKHHWKAYQYQQILMEAAKGLYENIYEMDMTHNCAANEETRAYFESLGLPGDAPYDRFLHHVAEKQIKAEHRQRYLDAFLSDNVLAAHANGTDRQVCEVMLSTDDGEAYYWLRITARIFFWDEDKSVRIFSFRQNIDEEKRRESRLSAQARLDPLTGLYNKAATEQHISEILAACKTEDRRFAFFMLDIDDFKRVNDDFGHAVGDMVIREFALELKRQFRDTDIAGRIGGDEFAAFLPVPGRAWVERKASKLGAALRKSFMSETYAFGITASIGIALAPRDGKDFATLYRNADAALYQAKKRGKDGFSVHAGA</sequence>
<evidence type="ECO:0000313" key="4">
    <source>
        <dbReference type="Proteomes" id="UP000069241"/>
    </source>
</evidence>
<dbReference type="InterPro" id="IPR043128">
    <property type="entry name" value="Rev_trsase/Diguanyl_cyclase"/>
</dbReference>
<gene>
    <name evidence="3" type="ORF">AXF13_00615</name>
</gene>
<name>A0A120KLM3_9BACT</name>
<evidence type="ECO:0000256" key="1">
    <source>
        <dbReference type="SAM" id="Phobius"/>
    </source>
</evidence>
<dbReference type="SMART" id="SM00267">
    <property type="entry name" value="GGDEF"/>
    <property type="match status" value="1"/>
</dbReference>
<dbReference type="RefSeq" id="WP_062251242.1">
    <property type="nucleotide sequence ID" value="NZ_CP014229.1"/>
</dbReference>
<dbReference type="InterPro" id="IPR000160">
    <property type="entry name" value="GGDEF_dom"/>
</dbReference>
<feature type="transmembrane region" description="Helical" evidence="1">
    <location>
        <begin position="12"/>
        <end position="32"/>
    </location>
</feature>
<dbReference type="AlphaFoldDB" id="A0A120KLM3"/>
<dbReference type="PANTHER" id="PTHR46663">
    <property type="entry name" value="DIGUANYLATE CYCLASE DGCT-RELATED"/>
    <property type="match status" value="1"/>
</dbReference>
<dbReference type="STRING" id="44742.AXF13_00615"/>
<accession>A0A120KLM3</accession>
<dbReference type="Gene3D" id="3.30.70.270">
    <property type="match status" value="1"/>
</dbReference>
<keyword evidence="1" id="KW-1133">Transmembrane helix</keyword>
<dbReference type="KEGG" id="dfi:AXF13_00615"/>
<dbReference type="CDD" id="cd01949">
    <property type="entry name" value="GGDEF"/>
    <property type="match status" value="1"/>
</dbReference>
<dbReference type="PROSITE" id="PS50887">
    <property type="entry name" value="GGDEF"/>
    <property type="match status" value="1"/>
</dbReference>
<evidence type="ECO:0000259" key="2">
    <source>
        <dbReference type="PROSITE" id="PS50887"/>
    </source>
</evidence>
<feature type="transmembrane region" description="Helical" evidence="1">
    <location>
        <begin position="52"/>
        <end position="71"/>
    </location>
</feature>
<dbReference type="GO" id="GO:0003824">
    <property type="term" value="F:catalytic activity"/>
    <property type="evidence" value="ECO:0007669"/>
    <property type="project" value="UniProtKB-ARBA"/>
</dbReference>
<dbReference type="FunFam" id="3.30.70.270:FF:000001">
    <property type="entry name" value="Diguanylate cyclase domain protein"/>
    <property type="match status" value="1"/>
</dbReference>
<feature type="domain" description="GGDEF" evidence="2">
    <location>
        <begin position="398"/>
        <end position="530"/>
    </location>
</feature>
<dbReference type="InterPro" id="IPR029787">
    <property type="entry name" value="Nucleotide_cyclase"/>
</dbReference>
<reference evidence="4" key="1">
    <citation type="submission" date="2016-02" db="EMBL/GenBank/DDBJ databases">
        <authorList>
            <person name="Holder M.E."/>
            <person name="Ajami N.J."/>
            <person name="Petrosino J.F."/>
        </authorList>
    </citation>
    <scope>NUCLEOTIDE SEQUENCE [LARGE SCALE GENOMIC DNA]</scope>
    <source>
        <strain evidence="4">CCUG 45958</strain>
    </source>
</reference>
<dbReference type="Proteomes" id="UP000069241">
    <property type="component" value="Chromosome"/>
</dbReference>
<dbReference type="InterPro" id="IPR052163">
    <property type="entry name" value="DGC-Regulatory_Protein"/>
</dbReference>
<proteinExistence type="predicted"/>
<evidence type="ECO:0000313" key="3">
    <source>
        <dbReference type="EMBL" id="AMD88741.1"/>
    </source>
</evidence>
<keyword evidence="1" id="KW-0472">Membrane</keyword>
<keyword evidence="4" id="KW-1185">Reference proteome</keyword>
<dbReference type="Pfam" id="PF00990">
    <property type="entry name" value="GGDEF"/>
    <property type="match status" value="1"/>
</dbReference>
<dbReference type="PANTHER" id="PTHR46663:SF2">
    <property type="entry name" value="GGDEF DOMAIN-CONTAINING PROTEIN"/>
    <property type="match status" value="1"/>
</dbReference>
<dbReference type="SUPFAM" id="SSF55073">
    <property type="entry name" value="Nucleotide cyclase"/>
    <property type="match status" value="1"/>
</dbReference>
<keyword evidence="1" id="KW-0812">Transmembrane</keyword>
<dbReference type="NCBIfam" id="TIGR00254">
    <property type="entry name" value="GGDEF"/>
    <property type="match status" value="1"/>
</dbReference>
<protein>
    <submittedName>
        <fullName evidence="3">Developmental regulator MorA</fullName>
    </submittedName>
</protein>